<dbReference type="InterPro" id="IPR012340">
    <property type="entry name" value="NA-bd_OB-fold"/>
</dbReference>
<comment type="catalytic activity">
    <reaction evidence="10">
        <text>NAD(+) + (deoxyribonucleotide)n-3'-hydroxyl + 5'-phospho-(deoxyribonucleotide)m = (deoxyribonucleotide)n+m + AMP + beta-nicotinamide D-nucleotide.</text>
        <dbReference type="EC" id="6.5.1.2"/>
    </reaction>
</comment>
<dbReference type="HAMAP" id="MF_01588">
    <property type="entry name" value="DNA_ligase_A"/>
    <property type="match status" value="1"/>
</dbReference>
<keyword evidence="12" id="KW-0732">Signal</keyword>
<dbReference type="PROSITE" id="PS01056">
    <property type="entry name" value="DNA_LIGASE_N2"/>
    <property type="match status" value="1"/>
</dbReference>
<keyword evidence="4" id="KW-0479">Metal-binding</keyword>
<dbReference type="Gene3D" id="1.10.150.20">
    <property type="entry name" value="5' to 3' exonuclease, C-terminal subdomain"/>
    <property type="match status" value="2"/>
</dbReference>
<dbReference type="InterPro" id="IPR001357">
    <property type="entry name" value="BRCT_dom"/>
</dbReference>
<evidence type="ECO:0000256" key="11">
    <source>
        <dbReference type="SAM" id="MobiDB-lite"/>
    </source>
</evidence>
<dbReference type="GO" id="GO:0006260">
    <property type="term" value="P:DNA replication"/>
    <property type="evidence" value="ECO:0007669"/>
    <property type="project" value="UniProtKB-KW"/>
</dbReference>
<dbReference type="Pfam" id="PF01653">
    <property type="entry name" value="DNA_ligase_aden"/>
    <property type="match status" value="1"/>
</dbReference>
<dbReference type="EC" id="6.5.1.2" evidence="1"/>
<reference evidence="15" key="1">
    <citation type="journal article" date="2023" name="Commun. Biol.">
        <title>Genome analysis of Parmales, the sister group of diatoms, reveals the evolutionary specialization of diatoms from phago-mixotrophs to photoautotrophs.</title>
        <authorList>
            <person name="Ban H."/>
            <person name="Sato S."/>
            <person name="Yoshikawa S."/>
            <person name="Yamada K."/>
            <person name="Nakamura Y."/>
            <person name="Ichinomiya M."/>
            <person name="Sato N."/>
            <person name="Blanc-Mathieu R."/>
            <person name="Endo H."/>
            <person name="Kuwata A."/>
            <person name="Ogata H."/>
        </authorList>
    </citation>
    <scope>NUCLEOTIDE SEQUENCE [LARGE SCALE GENOMIC DNA]</scope>
    <source>
        <strain evidence="15">NIES 3701</strain>
    </source>
</reference>
<feature type="domain" description="BRCT" evidence="13">
    <location>
        <begin position="754"/>
        <end position="833"/>
    </location>
</feature>
<dbReference type="GO" id="GO:0003911">
    <property type="term" value="F:DNA ligase (NAD+) activity"/>
    <property type="evidence" value="ECO:0007669"/>
    <property type="project" value="UniProtKB-EC"/>
</dbReference>
<dbReference type="EMBL" id="BRXY01000194">
    <property type="protein sequence ID" value="GMH75968.1"/>
    <property type="molecule type" value="Genomic_DNA"/>
</dbReference>
<keyword evidence="2" id="KW-0436">Ligase</keyword>
<keyword evidence="15" id="KW-1185">Reference proteome</keyword>
<protein>
    <recommendedName>
        <fullName evidence="1">DNA ligase (NAD(+))</fullName>
        <ecNumber evidence="1">6.5.1.2</ecNumber>
    </recommendedName>
</protein>
<dbReference type="InterPro" id="IPR036420">
    <property type="entry name" value="BRCT_dom_sf"/>
</dbReference>
<dbReference type="InterPro" id="IPR033136">
    <property type="entry name" value="DNA_ligase_CS"/>
</dbReference>
<dbReference type="InterPro" id="IPR013839">
    <property type="entry name" value="DNAligase_adenylation"/>
</dbReference>
<keyword evidence="3" id="KW-0235">DNA replication</keyword>
<evidence type="ECO:0000313" key="15">
    <source>
        <dbReference type="Proteomes" id="UP001165085"/>
    </source>
</evidence>
<organism evidence="14 15">
    <name type="scientific">Triparma strigata</name>
    <dbReference type="NCBI Taxonomy" id="1606541"/>
    <lineage>
        <taxon>Eukaryota</taxon>
        <taxon>Sar</taxon>
        <taxon>Stramenopiles</taxon>
        <taxon>Ochrophyta</taxon>
        <taxon>Bolidophyceae</taxon>
        <taxon>Parmales</taxon>
        <taxon>Triparmaceae</taxon>
        <taxon>Triparma</taxon>
    </lineage>
</organism>
<dbReference type="SUPFAM" id="SSF47781">
    <property type="entry name" value="RuvA domain 2-like"/>
    <property type="match status" value="1"/>
</dbReference>
<dbReference type="GO" id="GO:0046872">
    <property type="term" value="F:metal ion binding"/>
    <property type="evidence" value="ECO:0007669"/>
    <property type="project" value="UniProtKB-KW"/>
</dbReference>
<dbReference type="SMART" id="SM00532">
    <property type="entry name" value="LIGANc"/>
    <property type="match status" value="1"/>
</dbReference>
<accession>A0A9W7AVR4</accession>
<dbReference type="GO" id="GO:0006281">
    <property type="term" value="P:DNA repair"/>
    <property type="evidence" value="ECO:0007669"/>
    <property type="project" value="UniProtKB-KW"/>
</dbReference>
<evidence type="ECO:0000256" key="1">
    <source>
        <dbReference type="ARBA" id="ARBA00012722"/>
    </source>
</evidence>
<evidence type="ECO:0000256" key="12">
    <source>
        <dbReference type="SAM" id="SignalP"/>
    </source>
</evidence>
<name>A0A9W7AVR4_9STRA</name>
<dbReference type="Gene3D" id="3.30.470.30">
    <property type="entry name" value="DNA ligase/mRNA capping enzyme"/>
    <property type="match status" value="1"/>
</dbReference>
<dbReference type="Gene3D" id="1.10.287.610">
    <property type="entry name" value="Helix hairpin bin"/>
    <property type="match status" value="1"/>
</dbReference>
<dbReference type="Pfam" id="PF03120">
    <property type="entry name" value="OB_DNA_ligase"/>
    <property type="match status" value="1"/>
</dbReference>
<evidence type="ECO:0000256" key="5">
    <source>
        <dbReference type="ARBA" id="ARBA00022763"/>
    </source>
</evidence>
<evidence type="ECO:0000259" key="13">
    <source>
        <dbReference type="PROSITE" id="PS50172"/>
    </source>
</evidence>
<dbReference type="SUPFAM" id="SSF56091">
    <property type="entry name" value="DNA ligase/mRNA capping enzyme, catalytic domain"/>
    <property type="match status" value="2"/>
</dbReference>
<comment type="caution">
    <text evidence="14">The sequence shown here is derived from an EMBL/GenBank/DDBJ whole genome shotgun (WGS) entry which is preliminary data.</text>
</comment>
<dbReference type="Gene3D" id="3.40.50.10190">
    <property type="entry name" value="BRCT domain"/>
    <property type="match status" value="1"/>
</dbReference>
<feature type="signal peptide" evidence="12">
    <location>
        <begin position="1"/>
        <end position="19"/>
    </location>
</feature>
<dbReference type="PROSITE" id="PS50172">
    <property type="entry name" value="BRCT"/>
    <property type="match status" value="1"/>
</dbReference>
<proteinExistence type="inferred from homology"/>
<dbReference type="PIRSF" id="PIRSF001604">
    <property type="entry name" value="LigA"/>
    <property type="match status" value="1"/>
</dbReference>
<dbReference type="AlphaFoldDB" id="A0A9W7AVR4"/>
<keyword evidence="5" id="KW-0227">DNA damage</keyword>
<evidence type="ECO:0000256" key="3">
    <source>
        <dbReference type="ARBA" id="ARBA00022705"/>
    </source>
</evidence>
<evidence type="ECO:0000256" key="9">
    <source>
        <dbReference type="ARBA" id="ARBA00023204"/>
    </source>
</evidence>
<evidence type="ECO:0000256" key="7">
    <source>
        <dbReference type="ARBA" id="ARBA00022842"/>
    </source>
</evidence>
<dbReference type="InterPro" id="IPR013840">
    <property type="entry name" value="DNAligase_N"/>
</dbReference>
<dbReference type="SMART" id="SM00292">
    <property type="entry name" value="BRCT"/>
    <property type="match status" value="1"/>
</dbReference>
<dbReference type="SUPFAM" id="SSF52113">
    <property type="entry name" value="BRCT domain"/>
    <property type="match status" value="1"/>
</dbReference>
<dbReference type="SUPFAM" id="SSF50249">
    <property type="entry name" value="Nucleic acid-binding proteins"/>
    <property type="match status" value="1"/>
</dbReference>
<dbReference type="Gene3D" id="2.40.50.140">
    <property type="entry name" value="Nucleic acid-binding proteins"/>
    <property type="match status" value="1"/>
</dbReference>
<feature type="chain" id="PRO_5040735473" description="DNA ligase (NAD(+))" evidence="12">
    <location>
        <begin position="20"/>
        <end position="833"/>
    </location>
</feature>
<keyword evidence="6" id="KW-0862">Zinc</keyword>
<evidence type="ECO:0000313" key="14">
    <source>
        <dbReference type="EMBL" id="GMH75968.1"/>
    </source>
</evidence>
<feature type="compositionally biased region" description="Low complexity" evidence="11">
    <location>
        <begin position="150"/>
        <end position="180"/>
    </location>
</feature>
<evidence type="ECO:0000256" key="2">
    <source>
        <dbReference type="ARBA" id="ARBA00022598"/>
    </source>
</evidence>
<keyword evidence="8" id="KW-0520">NAD</keyword>
<dbReference type="Proteomes" id="UP001165085">
    <property type="component" value="Unassembled WGS sequence"/>
</dbReference>
<evidence type="ECO:0000256" key="4">
    <source>
        <dbReference type="ARBA" id="ARBA00022723"/>
    </source>
</evidence>
<dbReference type="InterPro" id="IPR004150">
    <property type="entry name" value="NAD_DNA_ligase_OB"/>
</dbReference>
<dbReference type="InterPro" id="IPR001679">
    <property type="entry name" value="DNA_ligase"/>
</dbReference>
<sequence length="833" mass="89871">MRSLLLLFLMFSYSMLCSRQLVTPLITPLVTSATQRLATSGLCRLSSRLLSNNDNSSSSSVETSVDTHNIQDKLLTRLSSLSSQILHHDELYYLHSSPVITDAEYDDLCSQEKDICVNHPEVLKAYELSNPLGNKATRYGGRVGPVLPPISSDTTSSDTISSDTISSDTISSDTISSSNSTRVSHLKPLLSLDNAMTVDEVSRWLSKMSEWGNDIQVIKEPKMDGLAIAVQYRRRDEEKENSENNELELCRGATRGDGRVGEDVTKAVKRISNIPNSLRGSFTGDVVEVRGEVILPTEGFERLKLDEDFSYTNPRNAASGILRRFKDGVGVENQGMLRFYAYDAEEEGGGEVFEKDMRGALKGAGFDIPEPSEVEVVNGVEDLVAYHAELLRKRSELPYEIDGVVYKLANSTLRSNVGGRTRSPRWAIAHKFPAAVASTRLLGVEPRVGRTGAITPVAKLEPVDVGGVTVSSASLHNFVLVEQMLKGAREGTVVDIQRAGDVIPQVLRVSSAGSDDLPFLNLTAPKLCPACGSPTLFEWERQGVGVGVGVNAETNSSATEVVTEGGGGGSGQVLRCTNTLTCPPQKIAVLSHAVSRQCLDVAGLSESKIAQLLESDVLIGTGVSSLFESFESDDQISKISSLPGWGPKSTSNIASSLSSCRSTPLPLSRFIFSLGIRHCGSVTSSLLSLHYTTLPRFLESFSSPSTDFSTELNDVSGIGPTLIQSLETFTSSPPHVSSLLKLSSILTVVPDSPRSSGKFSGMKILFSGTLSFPRSSLKDFVFKEGGTVVTGISRNTDLLVVGEKAGGKVKKAKEMEVRVLSEGEFFEEFEVEI</sequence>
<keyword evidence="7" id="KW-0460">Magnesium</keyword>
<dbReference type="Pfam" id="PF00533">
    <property type="entry name" value="BRCT"/>
    <property type="match status" value="1"/>
</dbReference>
<evidence type="ECO:0000256" key="8">
    <source>
        <dbReference type="ARBA" id="ARBA00023027"/>
    </source>
</evidence>
<evidence type="ECO:0000256" key="10">
    <source>
        <dbReference type="ARBA" id="ARBA00034005"/>
    </source>
</evidence>
<keyword evidence="9" id="KW-0234">DNA repair</keyword>
<dbReference type="InterPro" id="IPR010994">
    <property type="entry name" value="RuvA_2-like"/>
</dbReference>
<dbReference type="NCBIfam" id="NF005932">
    <property type="entry name" value="PRK07956.1"/>
    <property type="match status" value="1"/>
</dbReference>
<evidence type="ECO:0000256" key="6">
    <source>
        <dbReference type="ARBA" id="ARBA00022833"/>
    </source>
</evidence>
<feature type="region of interest" description="Disordered" evidence="11">
    <location>
        <begin position="145"/>
        <end position="180"/>
    </location>
</feature>
<gene>
    <name evidence="14" type="ORF">TrST_g127</name>
</gene>
<dbReference type="OrthoDB" id="19145at2759"/>